<dbReference type="PROSITE" id="PS50056">
    <property type="entry name" value="TYR_PHOSPHATASE_2"/>
    <property type="match status" value="1"/>
</dbReference>
<dbReference type="InterPro" id="IPR003595">
    <property type="entry name" value="Tyr_Pase_cat"/>
</dbReference>
<reference evidence="4 5" key="1">
    <citation type="submission" date="2021-06" db="EMBL/GenBank/DDBJ databases">
        <title>Caerostris extrusa draft genome.</title>
        <authorList>
            <person name="Kono N."/>
            <person name="Arakawa K."/>
        </authorList>
    </citation>
    <scope>NUCLEOTIDE SEQUENCE [LARGE SCALE GENOMIC DNA]</scope>
</reference>
<gene>
    <name evidence="4" type="primary">Ptp69D</name>
    <name evidence="4" type="ORF">CEXT_492201</name>
</gene>
<evidence type="ECO:0000313" key="5">
    <source>
        <dbReference type="Proteomes" id="UP001054945"/>
    </source>
</evidence>
<keyword evidence="1" id="KW-0812">Transmembrane</keyword>
<evidence type="ECO:0000256" key="1">
    <source>
        <dbReference type="SAM" id="Phobius"/>
    </source>
</evidence>
<dbReference type="InterPro" id="IPR000387">
    <property type="entry name" value="Tyr_Pase_dom"/>
</dbReference>
<dbReference type="PANTHER" id="PTHR19134">
    <property type="entry name" value="RECEPTOR-TYPE TYROSINE-PROTEIN PHOSPHATASE"/>
    <property type="match status" value="1"/>
</dbReference>
<dbReference type="PROSITE" id="PS00383">
    <property type="entry name" value="TYR_PHOSPHATASE_1"/>
    <property type="match status" value="1"/>
</dbReference>
<feature type="transmembrane region" description="Helical" evidence="1">
    <location>
        <begin position="175"/>
        <end position="199"/>
    </location>
</feature>
<dbReference type="InterPro" id="IPR000242">
    <property type="entry name" value="PTP_cat"/>
</dbReference>
<dbReference type="Proteomes" id="UP001054945">
    <property type="component" value="Unassembled WGS sequence"/>
</dbReference>
<accession>A0AAV4TTR5</accession>
<dbReference type="Pfam" id="PF00102">
    <property type="entry name" value="Y_phosphatase"/>
    <property type="match status" value="2"/>
</dbReference>
<dbReference type="InterPro" id="IPR016130">
    <property type="entry name" value="Tyr_Pase_AS"/>
</dbReference>
<comment type="caution">
    <text evidence="4">The sequence shown here is derived from an EMBL/GenBank/DDBJ whole genome shotgun (WGS) entry which is preliminary data.</text>
</comment>
<keyword evidence="5" id="KW-1185">Reference proteome</keyword>
<dbReference type="EMBL" id="BPLR01011688">
    <property type="protein sequence ID" value="GIY48222.1"/>
    <property type="molecule type" value="Genomic_DNA"/>
</dbReference>
<evidence type="ECO:0000313" key="4">
    <source>
        <dbReference type="EMBL" id="GIY48222.1"/>
    </source>
</evidence>
<proteinExistence type="predicted"/>
<keyword evidence="1" id="KW-0472">Membrane</keyword>
<dbReference type="GO" id="GO:0004725">
    <property type="term" value="F:protein tyrosine phosphatase activity"/>
    <property type="evidence" value="ECO:0007669"/>
    <property type="project" value="InterPro"/>
</dbReference>
<dbReference type="SMART" id="SM00194">
    <property type="entry name" value="PTPc"/>
    <property type="match status" value="1"/>
</dbReference>
<organism evidence="4 5">
    <name type="scientific">Caerostris extrusa</name>
    <name type="common">Bark spider</name>
    <name type="synonym">Caerostris bankana</name>
    <dbReference type="NCBI Taxonomy" id="172846"/>
    <lineage>
        <taxon>Eukaryota</taxon>
        <taxon>Metazoa</taxon>
        <taxon>Ecdysozoa</taxon>
        <taxon>Arthropoda</taxon>
        <taxon>Chelicerata</taxon>
        <taxon>Arachnida</taxon>
        <taxon>Araneae</taxon>
        <taxon>Araneomorphae</taxon>
        <taxon>Entelegynae</taxon>
        <taxon>Araneoidea</taxon>
        <taxon>Araneidae</taxon>
        <taxon>Caerostris</taxon>
    </lineage>
</organism>
<dbReference type="InterPro" id="IPR029021">
    <property type="entry name" value="Prot-tyrosine_phosphatase-like"/>
</dbReference>
<protein>
    <submittedName>
        <fullName evidence="4">Tyrosine-protein phosphatase 69D</fullName>
    </submittedName>
</protein>
<feature type="domain" description="Tyrosine-protein phosphatase" evidence="2">
    <location>
        <begin position="265"/>
        <end position="463"/>
    </location>
</feature>
<name>A0AAV4TTR5_CAEEX</name>
<dbReference type="SMART" id="SM00404">
    <property type="entry name" value="PTPc_motif"/>
    <property type="match status" value="1"/>
</dbReference>
<dbReference type="SUPFAM" id="SSF52799">
    <property type="entry name" value="(Phosphotyrosine protein) phosphatases II"/>
    <property type="match status" value="1"/>
</dbReference>
<sequence length="463" mass="52135">MHRKNNSNNCRQLELKLQRVSERNGSILCYKVVIIKLPKGQNLSKLPENPQSLQLSTHEKVHQDDGHGAYVAEAFTSEDFVSEVVIGDNHQRNCDINPSTSDRKRHIIQDSYANNDMQEVELVQDGVLAPSTNYTGYVLIKVQGPNDTILTKTSPYFSPILTGSPPTPTSSESPLLVILGVICGIILVFIALGVALYLIRHKHGPQYLENGERLGLTALLFRTINRNGHLPRGGPLSKIPKLGPISADELPAAFIERHVDSDLLFQSEFEALPDSFKDRTTNASDAPENLSKNRYPDIKAYDQTRVRLPAIDGIPGSDYINANFIEGYKSRKTFICAQGPLDRTVTDFWRMLWEHRVTVVVMLTGIEEHGQDGLTEEREVLHFHFVLWKDFLAPEQPSWLLRFIKRVNEHYCSDRGPLLVHCSAGVGRTGTFVAIDSLLQQLEEEGRIDVFAHVSTLRHQRNF</sequence>
<dbReference type="AlphaFoldDB" id="A0AAV4TTR5"/>
<evidence type="ECO:0000259" key="3">
    <source>
        <dbReference type="PROSITE" id="PS50056"/>
    </source>
</evidence>
<dbReference type="InterPro" id="IPR050348">
    <property type="entry name" value="Protein-Tyr_Phosphatase"/>
</dbReference>
<dbReference type="GO" id="GO:0048666">
    <property type="term" value="P:neuron development"/>
    <property type="evidence" value="ECO:0007669"/>
    <property type="project" value="UniProtKB-ARBA"/>
</dbReference>
<keyword evidence="1" id="KW-1133">Transmembrane helix</keyword>
<feature type="domain" description="Tyrosine specific protein phosphatases" evidence="3">
    <location>
        <begin position="401"/>
        <end position="463"/>
    </location>
</feature>
<dbReference type="PRINTS" id="PR00700">
    <property type="entry name" value="PRTYPHPHTASE"/>
</dbReference>
<dbReference type="PROSITE" id="PS50055">
    <property type="entry name" value="TYR_PHOSPHATASE_PTP"/>
    <property type="match status" value="1"/>
</dbReference>
<dbReference type="PANTHER" id="PTHR19134:SF495">
    <property type="entry name" value="TYROSINE-PROTEIN PHOSPHATASE 69D"/>
    <property type="match status" value="1"/>
</dbReference>
<dbReference type="Gene3D" id="3.90.190.10">
    <property type="entry name" value="Protein tyrosine phosphatase superfamily"/>
    <property type="match status" value="2"/>
</dbReference>
<evidence type="ECO:0000259" key="2">
    <source>
        <dbReference type="PROSITE" id="PS50055"/>
    </source>
</evidence>